<dbReference type="SUPFAM" id="SSF51316">
    <property type="entry name" value="Mss4-like"/>
    <property type="match status" value="1"/>
</dbReference>
<dbReference type="InterPro" id="IPR006311">
    <property type="entry name" value="TAT_signal"/>
</dbReference>
<evidence type="ECO:0000313" key="7">
    <source>
        <dbReference type="Proteomes" id="UP000621447"/>
    </source>
</evidence>
<dbReference type="InterPro" id="IPR011057">
    <property type="entry name" value="Mss4-like_sf"/>
</dbReference>
<reference evidence="6 7" key="1">
    <citation type="submission" date="2020-06" db="EMBL/GenBank/DDBJ databases">
        <title>Sphingomonas hominis sp. nov., a member of the Sphingomonas, isolated from the hair of a 22-year-old girl.</title>
        <authorList>
            <person name="Zhang D.-F."/>
            <person name="Cui X.-W."/>
        </authorList>
    </citation>
    <scope>NUCLEOTIDE SEQUENCE [LARGE SCALE GENOMIC DNA]</scope>
    <source>
        <strain evidence="6 7">HHU CXW</strain>
    </source>
</reference>
<organism evidence="6 7">
    <name type="scientific">Sphingomonas hominis</name>
    <dbReference type="NCBI Taxonomy" id="2741495"/>
    <lineage>
        <taxon>Bacteria</taxon>
        <taxon>Pseudomonadati</taxon>
        <taxon>Pseudomonadota</taxon>
        <taxon>Alphaproteobacteria</taxon>
        <taxon>Sphingomonadales</taxon>
        <taxon>Sphingomonadaceae</taxon>
        <taxon>Sphingomonas</taxon>
    </lineage>
</organism>
<dbReference type="Pfam" id="PF01641">
    <property type="entry name" value="SelR"/>
    <property type="match status" value="1"/>
</dbReference>
<evidence type="ECO:0000256" key="1">
    <source>
        <dbReference type="ARBA" id="ARBA00012499"/>
    </source>
</evidence>
<feature type="signal peptide" evidence="4">
    <location>
        <begin position="1"/>
        <end position="34"/>
    </location>
</feature>
<proteinExistence type="predicted"/>
<dbReference type="EC" id="1.8.4.12" evidence="1"/>
<dbReference type="InterPro" id="IPR002579">
    <property type="entry name" value="Met_Sox_Rdtase_MsrB_dom"/>
</dbReference>
<evidence type="ECO:0000259" key="5">
    <source>
        <dbReference type="PROSITE" id="PS51790"/>
    </source>
</evidence>
<dbReference type="PROSITE" id="PS51318">
    <property type="entry name" value="TAT"/>
    <property type="match status" value="1"/>
</dbReference>
<dbReference type="NCBIfam" id="TIGR00357">
    <property type="entry name" value="peptide-methionine (R)-S-oxide reductase MsrB"/>
    <property type="match status" value="1"/>
</dbReference>
<feature type="chain" id="PRO_5046050554" description="peptide-methionine (R)-S-oxide reductase" evidence="4">
    <location>
        <begin position="35"/>
        <end position="165"/>
    </location>
</feature>
<keyword evidence="7" id="KW-1185">Reference proteome</keyword>
<keyword evidence="4" id="KW-0732">Signal</keyword>
<dbReference type="Proteomes" id="UP000621447">
    <property type="component" value="Unassembled WGS sequence"/>
</dbReference>
<keyword evidence="2 6" id="KW-0560">Oxidoreductase</keyword>
<dbReference type="Gene3D" id="2.170.150.20">
    <property type="entry name" value="Peptide methionine sulfoxide reductase"/>
    <property type="match status" value="1"/>
</dbReference>
<evidence type="ECO:0000256" key="4">
    <source>
        <dbReference type="SAM" id="SignalP"/>
    </source>
</evidence>
<gene>
    <name evidence="6" type="primary">msrB</name>
    <name evidence="6" type="ORF">HRV97_13625</name>
</gene>
<evidence type="ECO:0000313" key="6">
    <source>
        <dbReference type="EMBL" id="NTS66199.1"/>
    </source>
</evidence>
<dbReference type="PANTHER" id="PTHR10173">
    <property type="entry name" value="METHIONINE SULFOXIDE REDUCTASE"/>
    <property type="match status" value="1"/>
</dbReference>
<evidence type="ECO:0000256" key="3">
    <source>
        <dbReference type="ARBA" id="ARBA00048488"/>
    </source>
</evidence>
<accession>A0ABX2JK71</accession>
<dbReference type="RefSeq" id="WP_174194834.1">
    <property type="nucleotide sequence ID" value="NZ_JABULH010000006.1"/>
</dbReference>
<dbReference type="EMBL" id="JABULH010000006">
    <property type="protein sequence ID" value="NTS66199.1"/>
    <property type="molecule type" value="Genomic_DNA"/>
</dbReference>
<sequence>MTRQPLDRRHFLTLAGMGAAATTLMACGARSAAAAEHFPLTKSDAQWRAQLGPAAYQVLREEGTERPFSSPLNNEHRAGVFACKGCARPLFSSKTKFESGTGWPSFWAPLPKAVATRRDSTLGMARTEVHCPRCGGHLGHVFDDGPKPTGLRYCMNGVAMTFRAA</sequence>
<dbReference type="PROSITE" id="PS51790">
    <property type="entry name" value="MSRB"/>
    <property type="match status" value="1"/>
</dbReference>
<protein>
    <recommendedName>
        <fullName evidence="1">peptide-methionine (R)-S-oxide reductase</fullName>
        <ecNumber evidence="1">1.8.4.12</ecNumber>
    </recommendedName>
</protein>
<dbReference type="GO" id="GO:0033743">
    <property type="term" value="F:peptide-methionine (R)-S-oxide reductase activity"/>
    <property type="evidence" value="ECO:0007669"/>
    <property type="project" value="UniProtKB-EC"/>
</dbReference>
<evidence type="ECO:0000256" key="2">
    <source>
        <dbReference type="ARBA" id="ARBA00023002"/>
    </source>
</evidence>
<dbReference type="PROSITE" id="PS51257">
    <property type="entry name" value="PROKAR_LIPOPROTEIN"/>
    <property type="match status" value="1"/>
</dbReference>
<name>A0ABX2JK71_9SPHN</name>
<dbReference type="InterPro" id="IPR028427">
    <property type="entry name" value="Met_Sox_Rdtase_MsrB"/>
</dbReference>
<comment type="catalytic activity">
    <reaction evidence="3">
        <text>L-methionyl-[protein] + [thioredoxin]-disulfide + H2O = L-methionyl-(R)-S-oxide-[protein] + [thioredoxin]-dithiol</text>
        <dbReference type="Rhea" id="RHEA:24164"/>
        <dbReference type="Rhea" id="RHEA-COMP:10698"/>
        <dbReference type="Rhea" id="RHEA-COMP:10700"/>
        <dbReference type="Rhea" id="RHEA-COMP:12313"/>
        <dbReference type="Rhea" id="RHEA-COMP:12314"/>
        <dbReference type="ChEBI" id="CHEBI:15377"/>
        <dbReference type="ChEBI" id="CHEBI:16044"/>
        <dbReference type="ChEBI" id="CHEBI:29950"/>
        <dbReference type="ChEBI" id="CHEBI:45764"/>
        <dbReference type="ChEBI" id="CHEBI:50058"/>
        <dbReference type="EC" id="1.8.4.12"/>
    </reaction>
</comment>
<comment type="caution">
    <text evidence="6">The sequence shown here is derived from an EMBL/GenBank/DDBJ whole genome shotgun (WGS) entry which is preliminary data.</text>
</comment>
<dbReference type="PANTHER" id="PTHR10173:SF57">
    <property type="entry name" value="PEPTIDE-METHIONINE (R)-S-OXIDE REDUCTASE"/>
    <property type="match status" value="1"/>
</dbReference>
<feature type="domain" description="MsrB" evidence="5">
    <location>
        <begin position="44"/>
        <end position="165"/>
    </location>
</feature>